<protein>
    <recommendedName>
        <fullName evidence="3">Ankyrin repeat-containing domain protein</fullName>
    </recommendedName>
</protein>
<dbReference type="PANTHER" id="PTHR46586:SF3">
    <property type="entry name" value="ANKYRIN REPEAT-CONTAINING PROTEIN"/>
    <property type="match status" value="1"/>
</dbReference>
<organism evidence="1 2">
    <name type="scientific">Blyttiomyces helicus</name>
    <dbReference type="NCBI Taxonomy" id="388810"/>
    <lineage>
        <taxon>Eukaryota</taxon>
        <taxon>Fungi</taxon>
        <taxon>Fungi incertae sedis</taxon>
        <taxon>Chytridiomycota</taxon>
        <taxon>Chytridiomycota incertae sedis</taxon>
        <taxon>Chytridiomycetes</taxon>
        <taxon>Chytridiomycetes incertae sedis</taxon>
        <taxon>Blyttiomyces</taxon>
    </lineage>
</organism>
<proteinExistence type="predicted"/>
<dbReference type="EMBL" id="KZ994508">
    <property type="protein sequence ID" value="RKO92755.1"/>
    <property type="molecule type" value="Genomic_DNA"/>
</dbReference>
<dbReference type="Proteomes" id="UP000269721">
    <property type="component" value="Unassembled WGS sequence"/>
</dbReference>
<name>A0A4P9WKU4_9FUNG</name>
<dbReference type="PANTHER" id="PTHR46586">
    <property type="entry name" value="ANKYRIN REPEAT-CONTAINING PROTEIN"/>
    <property type="match status" value="1"/>
</dbReference>
<gene>
    <name evidence="1" type="ORF">BDK51DRAFT_47955</name>
</gene>
<reference evidence="2" key="1">
    <citation type="journal article" date="2018" name="Nat. Microbiol.">
        <title>Leveraging single-cell genomics to expand the fungal tree of life.</title>
        <authorList>
            <person name="Ahrendt S.R."/>
            <person name="Quandt C.A."/>
            <person name="Ciobanu D."/>
            <person name="Clum A."/>
            <person name="Salamov A."/>
            <person name="Andreopoulos B."/>
            <person name="Cheng J.F."/>
            <person name="Woyke T."/>
            <person name="Pelin A."/>
            <person name="Henrissat B."/>
            <person name="Reynolds N.K."/>
            <person name="Benny G.L."/>
            <person name="Smith M.E."/>
            <person name="James T.Y."/>
            <person name="Grigoriev I.V."/>
        </authorList>
    </citation>
    <scope>NUCLEOTIDE SEQUENCE [LARGE SCALE GENOMIC DNA]</scope>
</reference>
<dbReference type="AlphaFoldDB" id="A0A4P9WKU4"/>
<dbReference type="Gene3D" id="1.25.40.20">
    <property type="entry name" value="Ankyrin repeat-containing domain"/>
    <property type="match status" value="1"/>
</dbReference>
<sequence>MQVVDRVVNHGHLDALTSCSFSAPEAAMDGAAAHGHLEVLKLLHYKRGNACTQLAMDKCGHSEKAVLGAICGGHLHILPFLRVYRRAEMAPAYVIIAEKNDNTHVADYIRTVLAEQAVALASELPSSRAS</sequence>
<evidence type="ECO:0000313" key="1">
    <source>
        <dbReference type="EMBL" id="RKO92755.1"/>
    </source>
</evidence>
<dbReference type="InterPro" id="IPR052050">
    <property type="entry name" value="SecEffector_AnkRepeat"/>
</dbReference>
<evidence type="ECO:0008006" key="3">
    <source>
        <dbReference type="Google" id="ProtNLM"/>
    </source>
</evidence>
<evidence type="ECO:0000313" key="2">
    <source>
        <dbReference type="Proteomes" id="UP000269721"/>
    </source>
</evidence>
<dbReference type="InterPro" id="IPR036770">
    <property type="entry name" value="Ankyrin_rpt-contain_sf"/>
</dbReference>
<dbReference type="OrthoDB" id="116738at2759"/>
<accession>A0A4P9WKU4</accession>
<keyword evidence="2" id="KW-1185">Reference proteome</keyword>